<dbReference type="PANTHER" id="PTHR43390">
    <property type="entry name" value="SIGNAL PEPTIDASE I"/>
    <property type="match status" value="1"/>
</dbReference>
<dbReference type="PROSITE" id="PS00760">
    <property type="entry name" value="SPASE_I_2"/>
    <property type="match status" value="1"/>
</dbReference>
<evidence type="ECO:0000256" key="9">
    <source>
        <dbReference type="RuleBase" id="RU362042"/>
    </source>
</evidence>
<keyword evidence="6 8" id="KW-0378">Hydrolase</keyword>
<dbReference type="STRING" id="571913.VV02_11880"/>
<organism evidence="12 13">
    <name type="scientific">Luteipulveratus mongoliensis</name>
    <dbReference type="NCBI Taxonomy" id="571913"/>
    <lineage>
        <taxon>Bacteria</taxon>
        <taxon>Bacillati</taxon>
        <taxon>Actinomycetota</taxon>
        <taxon>Actinomycetes</taxon>
        <taxon>Micrococcales</taxon>
        <taxon>Dermacoccaceae</taxon>
        <taxon>Luteipulveratus</taxon>
    </lineage>
</organism>
<evidence type="ECO:0000259" key="11">
    <source>
        <dbReference type="Pfam" id="PF10502"/>
    </source>
</evidence>
<keyword evidence="13" id="KW-1185">Reference proteome</keyword>
<dbReference type="AlphaFoldDB" id="A0A0K1JI51"/>
<dbReference type="PATRIC" id="fig|571913.6.peg.2421"/>
<dbReference type="InterPro" id="IPR019756">
    <property type="entry name" value="Pept_S26A_signal_pept_1_Ser-AS"/>
</dbReference>
<dbReference type="NCBIfam" id="TIGR02227">
    <property type="entry name" value="sigpep_I_bact"/>
    <property type="match status" value="1"/>
</dbReference>
<dbReference type="Gene3D" id="2.10.109.10">
    <property type="entry name" value="Umud Fragment, subunit A"/>
    <property type="match status" value="1"/>
</dbReference>
<dbReference type="GO" id="GO:0004252">
    <property type="term" value="F:serine-type endopeptidase activity"/>
    <property type="evidence" value="ECO:0007669"/>
    <property type="project" value="InterPro"/>
</dbReference>
<evidence type="ECO:0000256" key="3">
    <source>
        <dbReference type="ARBA" id="ARBA00009370"/>
    </source>
</evidence>
<dbReference type="PANTHER" id="PTHR43390:SF1">
    <property type="entry name" value="CHLOROPLAST PROCESSING PEPTIDASE"/>
    <property type="match status" value="1"/>
</dbReference>
<dbReference type="Pfam" id="PF10502">
    <property type="entry name" value="Peptidase_S26"/>
    <property type="match status" value="1"/>
</dbReference>
<evidence type="ECO:0000313" key="13">
    <source>
        <dbReference type="Proteomes" id="UP000066480"/>
    </source>
</evidence>
<feature type="active site" evidence="7">
    <location>
        <position position="59"/>
    </location>
</feature>
<dbReference type="OrthoDB" id="9815782at2"/>
<evidence type="ECO:0000256" key="1">
    <source>
        <dbReference type="ARBA" id="ARBA00000677"/>
    </source>
</evidence>
<dbReference type="PROSITE" id="PS00761">
    <property type="entry name" value="SPASE_I_3"/>
    <property type="match status" value="1"/>
</dbReference>
<dbReference type="EC" id="3.4.21.89" evidence="4 8"/>
<proteinExistence type="inferred from homology"/>
<dbReference type="PRINTS" id="PR00727">
    <property type="entry name" value="LEADERPTASE"/>
</dbReference>
<dbReference type="GO" id="GO:0006465">
    <property type="term" value="P:signal peptide processing"/>
    <property type="evidence" value="ECO:0007669"/>
    <property type="project" value="InterPro"/>
</dbReference>
<evidence type="ECO:0000313" key="12">
    <source>
        <dbReference type="EMBL" id="AKU16399.1"/>
    </source>
</evidence>
<feature type="region of interest" description="Disordered" evidence="10">
    <location>
        <begin position="1"/>
        <end position="25"/>
    </location>
</feature>
<accession>A0A0K1JI51</accession>
<dbReference type="KEGG" id="lmoi:VV02_11880"/>
<comment type="catalytic activity">
    <reaction evidence="1 8">
        <text>Cleavage of hydrophobic, N-terminal signal or leader sequences from secreted and periplasmic proteins.</text>
        <dbReference type="EC" id="3.4.21.89"/>
    </reaction>
</comment>
<dbReference type="InterPro" id="IPR036286">
    <property type="entry name" value="LexA/Signal_pep-like_sf"/>
</dbReference>
<comment type="similarity">
    <text evidence="3 9">Belongs to the peptidase S26 family.</text>
</comment>
<protein>
    <recommendedName>
        <fullName evidence="4 8">Signal peptidase I</fullName>
        <ecNumber evidence="4 8">3.4.21.89</ecNumber>
    </recommendedName>
</protein>
<dbReference type="InterPro" id="IPR019533">
    <property type="entry name" value="Peptidase_S26"/>
</dbReference>
<dbReference type="Proteomes" id="UP000066480">
    <property type="component" value="Chromosome"/>
</dbReference>
<evidence type="ECO:0000256" key="6">
    <source>
        <dbReference type="ARBA" id="ARBA00022801"/>
    </source>
</evidence>
<dbReference type="EMBL" id="CP011112">
    <property type="protein sequence ID" value="AKU16399.1"/>
    <property type="molecule type" value="Genomic_DNA"/>
</dbReference>
<evidence type="ECO:0000256" key="7">
    <source>
        <dbReference type="PIRSR" id="PIRSR600223-1"/>
    </source>
</evidence>
<evidence type="ECO:0000256" key="5">
    <source>
        <dbReference type="ARBA" id="ARBA00022670"/>
    </source>
</evidence>
<evidence type="ECO:0000256" key="4">
    <source>
        <dbReference type="ARBA" id="ARBA00013208"/>
    </source>
</evidence>
<feature type="active site" evidence="7">
    <location>
        <position position="128"/>
    </location>
</feature>
<keyword evidence="8" id="KW-0472">Membrane</keyword>
<dbReference type="GO" id="GO:0005886">
    <property type="term" value="C:plasma membrane"/>
    <property type="evidence" value="ECO:0007669"/>
    <property type="project" value="UniProtKB-SubCell"/>
</dbReference>
<dbReference type="GO" id="GO:0009003">
    <property type="term" value="F:signal peptidase activity"/>
    <property type="evidence" value="ECO:0007669"/>
    <property type="project" value="UniProtKB-EC"/>
</dbReference>
<dbReference type="PROSITE" id="PS00501">
    <property type="entry name" value="SPASE_I_1"/>
    <property type="match status" value="1"/>
</dbReference>
<feature type="transmembrane region" description="Helical" evidence="8">
    <location>
        <begin position="33"/>
        <end position="55"/>
    </location>
</feature>
<dbReference type="SUPFAM" id="SSF51306">
    <property type="entry name" value="LexA/Signal peptidase"/>
    <property type="match status" value="1"/>
</dbReference>
<dbReference type="CDD" id="cd06530">
    <property type="entry name" value="S26_SPase_I"/>
    <property type="match status" value="1"/>
</dbReference>
<gene>
    <name evidence="12" type="ORF">VV02_11880</name>
</gene>
<evidence type="ECO:0000256" key="2">
    <source>
        <dbReference type="ARBA" id="ARBA00004401"/>
    </source>
</evidence>
<feature type="domain" description="Peptidase S26" evidence="11">
    <location>
        <begin position="29"/>
        <end position="215"/>
    </location>
</feature>
<keyword evidence="5 8" id="KW-0645">Protease</keyword>
<dbReference type="RefSeq" id="WP_052591729.1">
    <property type="nucleotide sequence ID" value="NZ_CP011112.1"/>
</dbReference>
<reference evidence="12 13" key="1">
    <citation type="submission" date="2015-03" db="EMBL/GenBank/DDBJ databases">
        <title>Luteipulveratus halotolerans sp. nov., a novel actinobacterium (Dermacoccaceae) from Sarawak, Malaysia.</title>
        <authorList>
            <person name="Juboi H."/>
            <person name="Basik A."/>
            <person name="Shamsul S.S."/>
            <person name="Arnold P."/>
            <person name="Schmitt E.K."/>
            <person name="Sanglier J.-J."/>
            <person name="Yeo T."/>
        </authorList>
    </citation>
    <scope>NUCLEOTIDE SEQUENCE [LARGE SCALE GENOMIC DNA]</scope>
    <source>
        <strain evidence="12 13">MN07-A0370</strain>
    </source>
</reference>
<comment type="subcellular location">
    <subcellularLocation>
        <location evidence="2">Cell membrane</location>
        <topology evidence="2">Single-pass type II membrane protein</topology>
    </subcellularLocation>
    <subcellularLocation>
        <location evidence="9">Membrane</location>
        <topology evidence="9">Single-pass type II membrane protein</topology>
    </subcellularLocation>
</comment>
<name>A0A0K1JI51_9MICO</name>
<keyword evidence="8" id="KW-1133">Transmembrane helix</keyword>
<evidence type="ECO:0000256" key="10">
    <source>
        <dbReference type="SAM" id="MobiDB-lite"/>
    </source>
</evidence>
<keyword evidence="8" id="KW-0812">Transmembrane</keyword>
<dbReference type="InterPro" id="IPR019757">
    <property type="entry name" value="Pept_S26A_signal_pept_1_Lys-AS"/>
</dbReference>
<dbReference type="InterPro" id="IPR000223">
    <property type="entry name" value="Pept_S26A_signal_pept_1"/>
</dbReference>
<dbReference type="InterPro" id="IPR019758">
    <property type="entry name" value="Pept_S26A_signal_pept_1_CS"/>
</dbReference>
<evidence type="ECO:0000256" key="8">
    <source>
        <dbReference type="RuleBase" id="RU003993"/>
    </source>
</evidence>
<feature type="compositionally biased region" description="Basic and acidic residues" evidence="10">
    <location>
        <begin position="1"/>
        <end position="11"/>
    </location>
</feature>
<sequence>MTEHVASERITTDGVDSPEPTPSSRVGRRRWPILVLAFLALVVLTRGLLVETFYVPSGSMEPTLSGGDRIAVWKPGADDVRRGDVVVFNGTKAFGPSRETSEPSGLSKAVRSVGDALGFRSGESDYVKRVIAVGGDRVRMDSAGKVFVNDTAITEPYARVQSAGPPFDVAVPSGRLWVMGDNRAQSDDSRGHLGDPGGGTVKADDVVGKVVGRYWPLTDVGGLPSDAAQDRGGNHD</sequence>